<feature type="domain" description="PAS" evidence="6">
    <location>
        <begin position="437"/>
        <end position="507"/>
    </location>
</feature>
<dbReference type="SMART" id="SM00387">
    <property type="entry name" value="HATPase_c"/>
    <property type="match status" value="1"/>
</dbReference>
<evidence type="ECO:0000256" key="2">
    <source>
        <dbReference type="ARBA" id="ARBA00022777"/>
    </source>
</evidence>
<feature type="domain" description="Response regulatory" evidence="5">
    <location>
        <begin position="4"/>
        <end position="119"/>
    </location>
</feature>
<dbReference type="CDD" id="cd17534">
    <property type="entry name" value="REC_DC-like"/>
    <property type="match status" value="1"/>
</dbReference>
<sequence>MAHHVLIVEDEAITAIDIKKKLEYWGYQITGIAHSGKEALKLTRELHPDIILMDIVLRGDMDGIETSKQIKNQFDIPIIYLTAHSEDKVMEKAKYTEPYGYLIKPLDDQELRFALESAIYKHQLDKKLKKVNRALRMISDCNQAIVRISNQDILLNKLCHLIVDEGGYKLAWVGMANYDEFKSVKPIAQYGFNEGYLDSLKVSWGDNKYGQSPIGKSIRNSKIFLSRNIPEDPDFIPWRERAVKRGYNSSAALPLFVDDAVIGSLNIYSDEVDAFDSEELELLNELAGDISFYLESQKIKKERYDFFNELKNNEKRLKKIIDSAPFGAHSYEIINEDLIFIGYNNAADQILKIDHQPLLHLPIQDAFPGLTGTRLPEIYYNIALEGGEYQEERFEYEERDIIGIFDINVVHTGKNKAAVFFKDITESRKTQMALEESEKKYRNFVETAHEGIWSMDKNFVTTFVNPQMADMLGYKAEEMIGRNVTSFMFKDELEDHDSLMENRLKGFSDRYQRKFRKKDGSTLWSIVSATALLDDENNFNGSFAMVTDISYQKEYEEKMISALEEKELLLSEIHHRVKNNMQIIISLLNLQNPHLKDDKDRELFIESQNRVKSLALIHEKLYRSKDLARIDFAEYIRDLVYYLFYTYISNPESIKLNFILEKLNLNIETGIPCGIIINELVTNSLKHAFPSKRKGLITIELYQEKEDYVLIIRDNGIGFPEDIYFRNTKTLGMRLVINLVNQINGKIYMDQNSGTEFKIIFKELVYQKRV</sequence>
<dbReference type="Pfam" id="PF00072">
    <property type="entry name" value="Response_reg"/>
    <property type="match status" value="1"/>
</dbReference>
<dbReference type="SUPFAM" id="SSF55874">
    <property type="entry name" value="ATPase domain of HSP90 chaperone/DNA topoisomerase II/histidine kinase"/>
    <property type="match status" value="1"/>
</dbReference>
<dbReference type="AlphaFoldDB" id="A0A8T8K512"/>
<dbReference type="InterPro" id="IPR003594">
    <property type="entry name" value="HATPase_dom"/>
</dbReference>
<dbReference type="PANTHER" id="PTHR43065">
    <property type="entry name" value="SENSOR HISTIDINE KINASE"/>
    <property type="match status" value="1"/>
</dbReference>
<dbReference type="SUPFAM" id="SSF52172">
    <property type="entry name" value="CheY-like"/>
    <property type="match status" value="1"/>
</dbReference>
<dbReference type="InterPro" id="IPR005467">
    <property type="entry name" value="His_kinase_dom"/>
</dbReference>
<feature type="domain" description="Histidine kinase" evidence="4">
    <location>
        <begin position="572"/>
        <end position="765"/>
    </location>
</feature>
<dbReference type="RefSeq" id="WP_211532560.1">
    <property type="nucleotide sequence ID" value="NZ_CP058560.1"/>
</dbReference>
<dbReference type="InterPro" id="IPR035965">
    <property type="entry name" value="PAS-like_dom_sf"/>
</dbReference>
<dbReference type="InterPro" id="IPR000700">
    <property type="entry name" value="PAS-assoc_C"/>
</dbReference>
<keyword evidence="3" id="KW-0597">Phosphoprotein</keyword>
<dbReference type="PROSITE" id="PS50109">
    <property type="entry name" value="HIS_KIN"/>
    <property type="match status" value="1"/>
</dbReference>
<dbReference type="Gene3D" id="3.40.50.2300">
    <property type="match status" value="1"/>
</dbReference>
<evidence type="ECO:0000259" key="7">
    <source>
        <dbReference type="PROSITE" id="PS50113"/>
    </source>
</evidence>
<proteinExistence type="predicted"/>
<dbReference type="NCBIfam" id="TIGR00229">
    <property type="entry name" value="sensory_box"/>
    <property type="match status" value="1"/>
</dbReference>
<dbReference type="CDD" id="cd00130">
    <property type="entry name" value="PAS"/>
    <property type="match status" value="1"/>
</dbReference>
<evidence type="ECO:0000313" key="9">
    <source>
        <dbReference type="Proteomes" id="UP000681041"/>
    </source>
</evidence>
<dbReference type="SMART" id="SM00086">
    <property type="entry name" value="PAC"/>
    <property type="match status" value="1"/>
</dbReference>
<dbReference type="InterPro" id="IPR001789">
    <property type="entry name" value="Sig_transdc_resp-reg_receiver"/>
</dbReference>
<feature type="modified residue" description="4-aspartylphosphate" evidence="3">
    <location>
        <position position="54"/>
    </location>
</feature>
<dbReference type="Pfam" id="PF13185">
    <property type="entry name" value="GAF_2"/>
    <property type="match status" value="1"/>
</dbReference>
<dbReference type="Pfam" id="PF13426">
    <property type="entry name" value="PAS_9"/>
    <property type="match status" value="1"/>
</dbReference>
<evidence type="ECO:0000259" key="6">
    <source>
        <dbReference type="PROSITE" id="PS50112"/>
    </source>
</evidence>
<dbReference type="SMART" id="SM00091">
    <property type="entry name" value="PAS"/>
    <property type="match status" value="2"/>
</dbReference>
<dbReference type="InterPro" id="IPR011006">
    <property type="entry name" value="CheY-like_superfamily"/>
</dbReference>
<dbReference type="SUPFAM" id="SSF55785">
    <property type="entry name" value="PYP-like sensor domain (PAS domain)"/>
    <property type="match status" value="2"/>
</dbReference>
<dbReference type="GO" id="GO:0000160">
    <property type="term" value="P:phosphorelay signal transduction system"/>
    <property type="evidence" value="ECO:0007669"/>
    <property type="project" value="InterPro"/>
</dbReference>
<dbReference type="Proteomes" id="UP000681041">
    <property type="component" value="Chromosome"/>
</dbReference>
<dbReference type="InterPro" id="IPR001610">
    <property type="entry name" value="PAC"/>
</dbReference>
<evidence type="ECO:0000259" key="5">
    <source>
        <dbReference type="PROSITE" id="PS50110"/>
    </source>
</evidence>
<dbReference type="PROSITE" id="PS50110">
    <property type="entry name" value="RESPONSE_REGULATORY"/>
    <property type="match status" value="1"/>
</dbReference>
<dbReference type="OrthoDB" id="8127at2157"/>
<dbReference type="EMBL" id="CP058560">
    <property type="protein sequence ID" value="QUH23604.1"/>
    <property type="molecule type" value="Genomic_DNA"/>
</dbReference>
<protein>
    <submittedName>
        <fullName evidence="8">PAS domain S-box protein</fullName>
    </submittedName>
</protein>
<keyword evidence="9" id="KW-1185">Reference proteome</keyword>
<dbReference type="SMART" id="SM00448">
    <property type="entry name" value="REC"/>
    <property type="match status" value="1"/>
</dbReference>
<dbReference type="InterPro" id="IPR036890">
    <property type="entry name" value="HATPase_C_sf"/>
</dbReference>
<name>A0A8T8K512_9EURY</name>
<gene>
    <name evidence="8" type="ORF">HYG87_07435</name>
</gene>
<evidence type="ECO:0000313" key="8">
    <source>
        <dbReference type="EMBL" id="QUH23604.1"/>
    </source>
</evidence>
<keyword evidence="1" id="KW-0808">Transferase</keyword>
<dbReference type="GO" id="GO:0016301">
    <property type="term" value="F:kinase activity"/>
    <property type="evidence" value="ECO:0007669"/>
    <property type="project" value="UniProtKB-KW"/>
</dbReference>
<dbReference type="Gene3D" id="3.30.450.40">
    <property type="match status" value="1"/>
</dbReference>
<dbReference type="PANTHER" id="PTHR43065:SF23">
    <property type="entry name" value="SENSOR HISTIDINE KINASE PDTAS"/>
    <property type="match status" value="1"/>
</dbReference>
<keyword evidence="2" id="KW-0418">Kinase</keyword>
<dbReference type="GeneID" id="64820586"/>
<dbReference type="Pfam" id="PF02518">
    <property type="entry name" value="HATPase_c"/>
    <property type="match status" value="1"/>
</dbReference>
<feature type="domain" description="PAC" evidence="7">
    <location>
        <begin position="509"/>
        <end position="561"/>
    </location>
</feature>
<dbReference type="PROSITE" id="PS50113">
    <property type="entry name" value="PAC"/>
    <property type="match status" value="1"/>
</dbReference>
<evidence type="ECO:0000259" key="4">
    <source>
        <dbReference type="PROSITE" id="PS50109"/>
    </source>
</evidence>
<organism evidence="8 9">
    <name type="scientific">Methanobacterium alkalithermotolerans</name>
    <dbReference type="NCBI Taxonomy" id="2731220"/>
    <lineage>
        <taxon>Archaea</taxon>
        <taxon>Methanobacteriati</taxon>
        <taxon>Methanobacteriota</taxon>
        <taxon>Methanomada group</taxon>
        <taxon>Methanobacteria</taxon>
        <taxon>Methanobacteriales</taxon>
        <taxon>Methanobacteriaceae</taxon>
        <taxon>Methanobacterium</taxon>
    </lineage>
</organism>
<dbReference type="PROSITE" id="PS50112">
    <property type="entry name" value="PAS"/>
    <property type="match status" value="1"/>
</dbReference>
<dbReference type="KEGG" id="meme:HYG87_07435"/>
<accession>A0A8T8K512</accession>
<dbReference type="InterPro" id="IPR011495">
    <property type="entry name" value="Sig_transdc_His_kin_sub2_dim/P"/>
</dbReference>
<dbReference type="Pfam" id="PF07568">
    <property type="entry name" value="HisKA_2"/>
    <property type="match status" value="1"/>
</dbReference>
<evidence type="ECO:0000256" key="3">
    <source>
        <dbReference type="PROSITE-ProRule" id="PRU00169"/>
    </source>
</evidence>
<dbReference type="Gene3D" id="3.30.565.10">
    <property type="entry name" value="Histidine kinase-like ATPase, C-terminal domain"/>
    <property type="match status" value="1"/>
</dbReference>
<dbReference type="InterPro" id="IPR000014">
    <property type="entry name" value="PAS"/>
</dbReference>
<dbReference type="InterPro" id="IPR003018">
    <property type="entry name" value="GAF"/>
</dbReference>
<dbReference type="SUPFAM" id="SSF55781">
    <property type="entry name" value="GAF domain-like"/>
    <property type="match status" value="1"/>
</dbReference>
<dbReference type="Gene3D" id="3.30.450.20">
    <property type="entry name" value="PAS domain"/>
    <property type="match status" value="2"/>
</dbReference>
<reference evidence="8" key="1">
    <citation type="submission" date="2020-07" db="EMBL/GenBank/DDBJ databases">
        <title>Methanobacterium. sp. MethCan genome.</title>
        <authorList>
            <person name="Postec A."/>
            <person name="Quemeneur M."/>
        </authorList>
    </citation>
    <scope>NUCLEOTIDE SEQUENCE</scope>
    <source>
        <strain evidence="8">MethCAN</strain>
    </source>
</reference>
<evidence type="ECO:0000256" key="1">
    <source>
        <dbReference type="ARBA" id="ARBA00022679"/>
    </source>
</evidence>
<dbReference type="InterPro" id="IPR029016">
    <property type="entry name" value="GAF-like_dom_sf"/>
</dbReference>